<dbReference type="Proteomes" id="UP000053372">
    <property type="component" value="Unassembled WGS sequence"/>
</dbReference>
<dbReference type="AlphaFoldDB" id="A0A0V7ZLZ6"/>
<evidence type="ECO:0000313" key="1">
    <source>
        <dbReference type="EMBL" id="KST65351.1"/>
    </source>
</evidence>
<gene>
    <name evidence="1" type="ORF">BC008_21365</name>
    <name evidence="2" type="ORF">BC008_45320</name>
</gene>
<sequence>MEDDELRALQKKYPYLPDSYLEFVSKFGSVKLYKKRSYYEVGVLCPPEEITFPNGEKLLMVGHFDDSRAFFKSTCTSPKSELPVLGDDEECNLEKIADSFYNWIVKRCEDARNFYTDLEWDRIKNNPYSFNDKELEIVEARKKIKWRKIGFSNDGDVRILVRNESNLTLPFLTIGFRGKNPAIEGSIWLPISHVIPGQEYIVEHSGYKEYISTENSEFYHLPDPTPEEKDIFWEFRDIDIS</sequence>
<proteinExistence type="predicted"/>
<dbReference type="EMBL" id="LMTZ01000001">
    <property type="protein sequence ID" value="KST70415.1"/>
    <property type="molecule type" value="Genomic_DNA"/>
</dbReference>
<reference evidence="1 3" key="1">
    <citation type="journal article" date="2015" name="Genome Announc.">
        <title>Draft Genome of the Euendolithic (true boring) Cyanobacterium Mastigocoleus testarum strain BC008.</title>
        <authorList>
            <person name="Guida B.S."/>
            <person name="Garcia-Pichel F."/>
        </authorList>
    </citation>
    <scope>NUCLEOTIDE SEQUENCE [LARGE SCALE GENOMIC DNA]</scope>
    <source>
        <strain evidence="1 3">BC008</strain>
    </source>
</reference>
<evidence type="ECO:0000313" key="3">
    <source>
        <dbReference type="Proteomes" id="UP000053372"/>
    </source>
</evidence>
<dbReference type="SUPFAM" id="SSF160631">
    <property type="entry name" value="SMI1/KNR4-like"/>
    <property type="match status" value="1"/>
</dbReference>
<name>A0A0V7ZLZ6_9CYAN</name>
<protein>
    <recommendedName>
        <fullName evidence="4">Knr4/Smi1-like domain-containing protein</fullName>
    </recommendedName>
</protein>
<comment type="caution">
    <text evidence="1">The sequence shown here is derived from an EMBL/GenBank/DDBJ whole genome shotgun (WGS) entry which is preliminary data.</text>
</comment>
<dbReference type="EMBL" id="LMTZ01000108">
    <property type="protein sequence ID" value="KST65351.1"/>
    <property type="molecule type" value="Genomic_DNA"/>
</dbReference>
<keyword evidence="3" id="KW-1185">Reference proteome</keyword>
<organism evidence="1 3">
    <name type="scientific">Mastigocoleus testarum BC008</name>
    <dbReference type="NCBI Taxonomy" id="371196"/>
    <lineage>
        <taxon>Bacteria</taxon>
        <taxon>Bacillati</taxon>
        <taxon>Cyanobacteriota</taxon>
        <taxon>Cyanophyceae</taxon>
        <taxon>Nostocales</taxon>
        <taxon>Hapalosiphonaceae</taxon>
        <taxon>Mastigocoleus</taxon>
    </lineage>
</organism>
<evidence type="ECO:0000313" key="2">
    <source>
        <dbReference type="EMBL" id="KST70415.1"/>
    </source>
</evidence>
<dbReference type="InterPro" id="IPR037883">
    <property type="entry name" value="Knr4/Smi1-like_sf"/>
</dbReference>
<accession>A0A0V7ZLZ6</accession>
<evidence type="ECO:0008006" key="4">
    <source>
        <dbReference type="Google" id="ProtNLM"/>
    </source>
</evidence>